<sequence length="247" mass="27426">MSAINKETFKQKAFVIHNDKGGVGKSTMSLNIHFAIQHMTGMVGHFVDADVQETSVEWMDERVALGLETPEYIGKKSALIAHVMKVADKHDFITVDTPGADTPASREAMTFADVLIIPVNASGFVVNKLVPLLEKVALVKSNNPDMKVFIVFNMVEKKNTAQIRKHKINVQAILDELLAKYEQTSEEAKIYICKTSISHKPSLYDQMSEGRTIFEIAKGKSLDPTLEYTALLGEIQDKFITEIEVAA</sequence>
<dbReference type="Pfam" id="PF09140">
    <property type="entry name" value="MipZ"/>
    <property type="match status" value="1"/>
</dbReference>
<gene>
    <name evidence="1" type="ORF">ALQ65_00607</name>
</gene>
<name>A0A3M3JPU2_9PSED</name>
<dbReference type="RefSeq" id="WP_122235032.1">
    <property type="nucleotide sequence ID" value="NZ_RBOV01000166.1"/>
</dbReference>
<proteinExistence type="predicted"/>
<dbReference type="PANTHER" id="PTHR13696">
    <property type="entry name" value="P-LOOP CONTAINING NUCLEOSIDE TRIPHOSPHATE HYDROLASE"/>
    <property type="match status" value="1"/>
</dbReference>
<dbReference type="Proteomes" id="UP000271468">
    <property type="component" value="Unassembled WGS sequence"/>
</dbReference>
<evidence type="ECO:0000313" key="2">
    <source>
        <dbReference type="Proteomes" id="UP000271468"/>
    </source>
</evidence>
<dbReference type="InterPro" id="IPR027417">
    <property type="entry name" value="P-loop_NTPase"/>
</dbReference>
<dbReference type="SUPFAM" id="SSF52540">
    <property type="entry name" value="P-loop containing nucleoside triphosphate hydrolases"/>
    <property type="match status" value="1"/>
</dbReference>
<protein>
    <recommendedName>
        <fullName evidence="3">CobQ/CobB/MinD/ParA nucleotide binding domain-containing protein</fullName>
    </recommendedName>
</protein>
<organism evidence="1 2">
    <name type="scientific">Pseudomonas syringae pv. coriandricola</name>
    <dbReference type="NCBI Taxonomy" id="264453"/>
    <lineage>
        <taxon>Bacteria</taxon>
        <taxon>Pseudomonadati</taxon>
        <taxon>Pseudomonadota</taxon>
        <taxon>Gammaproteobacteria</taxon>
        <taxon>Pseudomonadales</taxon>
        <taxon>Pseudomonadaceae</taxon>
        <taxon>Pseudomonas</taxon>
    </lineage>
</organism>
<dbReference type="PANTHER" id="PTHR13696:SF96">
    <property type="entry name" value="COBQ_COBB_MIND_PARA NUCLEOTIDE BINDING DOMAIN-CONTAINING PROTEIN"/>
    <property type="match status" value="1"/>
</dbReference>
<evidence type="ECO:0008006" key="3">
    <source>
        <dbReference type="Google" id="ProtNLM"/>
    </source>
</evidence>
<comment type="caution">
    <text evidence="1">The sequence shown here is derived from an EMBL/GenBank/DDBJ whole genome shotgun (WGS) entry which is preliminary data.</text>
</comment>
<dbReference type="Gene3D" id="3.40.50.300">
    <property type="entry name" value="P-loop containing nucleotide triphosphate hydrolases"/>
    <property type="match status" value="1"/>
</dbReference>
<dbReference type="AlphaFoldDB" id="A0A3M3JPU2"/>
<dbReference type="InterPro" id="IPR015223">
    <property type="entry name" value="MipZ"/>
</dbReference>
<dbReference type="EMBL" id="RBOV01000166">
    <property type="protein sequence ID" value="RMN11905.1"/>
    <property type="molecule type" value="Genomic_DNA"/>
</dbReference>
<accession>A0A3M3JPU2</accession>
<dbReference type="CDD" id="cd02042">
    <property type="entry name" value="ParAB_family"/>
    <property type="match status" value="1"/>
</dbReference>
<reference evidence="1 2" key="1">
    <citation type="submission" date="2018-08" db="EMBL/GenBank/DDBJ databases">
        <title>Recombination of ecologically and evolutionarily significant loci maintains genetic cohesion in the Pseudomonas syringae species complex.</title>
        <authorList>
            <person name="Dillon M."/>
            <person name="Thakur S."/>
            <person name="Almeida R.N.D."/>
            <person name="Weir B.S."/>
            <person name="Guttman D.S."/>
        </authorList>
    </citation>
    <scope>NUCLEOTIDE SEQUENCE [LARGE SCALE GENOMIC DNA]</scope>
    <source>
        <strain evidence="1 2">ICMP 12341</strain>
    </source>
</reference>
<evidence type="ECO:0000313" key="1">
    <source>
        <dbReference type="EMBL" id="RMN11905.1"/>
    </source>
</evidence>
<dbReference type="InterPro" id="IPR050678">
    <property type="entry name" value="DNA_Partitioning_ATPase"/>
</dbReference>